<evidence type="ECO:0000313" key="1">
    <source>
        <dbReference type="EMBL" id="HGK28966.1"/>
    </source>
</evidence>
<proteinExistence type="predicted"/>
<protein>
    <submittedName>
        <fullName evidence="1">Uncharacterized protein</fullName>
    </submittedName>
</protein>
<dbReference type="InterPro" id="IPR026406">
    <property type="entry name" value="Ver/Plancto_CHP"/>
</dbReference>
<comment type="caution">
    <text evidence="1">The sequence shown here is derived from an EMBL/GenBank/DDBJ whole genome shotgun (WGS) entry which is preliminary data.</text>
</comment>
<dbReference type="AlphaFoldDB" id="A0A7C4CC14"/>
<sequence length="127" mass="14803">MELLQDVVERDRRYKLEAYLLVNDGLQHTLKQLETRRHVSGRELLEGIRVLVLERYGRMAKAVLNSWGLFTTDDIGNVVYNLVDAGLMAKTETDTLAEFHAVYDFEEAFVRDYNIPTQPDRNRDKDN</sequence>
<reference evidence="1" key="1">
    <citation type="journal article" date="2020" name="mSystems">
        <title>Genome- and Community-Level Interaction Insights into Carbon Utilization and Element Cycling Functions of Hydrothermarchaeota in Hydrothermal Sediment.</title>
        <authorList>
            <person name="Zhou Z."/>
            <person name="Liu Y."/>
            <person name="Xu W."/>
            <person name="Pan J."/>
            <person name="Luo Z.H."/>
            <person name="Li M."/>
        </authorList>
    </citation>
    <scope>NUCLEOTIDE SEQUENCE [LARGE SCALE GENOMIC DNA]</scope>
    <source>
        <strain evidence="1">SpSt-488</strain>
    </source>
</reference>
<dbReference type="EMBL" id="DSUT01000182">
    <property type="protein sequence ID" value="HGK28966.1"/>
    <property type="molecule type" value="Genomic_DNA"/>
</dbReference>
<gene>
    <name evidence="1" type="ORF">ENS41_08505</name>
</gene>
<organism evidence="1">
    <name type="scientific">candidate division WOR-3 bacterium</name>
    <dbReference type="NCBI Taxonomy" id="2052148"/>
    <lineage>
        <taxon>Bacteria</taxon>
        <taxon>Bacteria division WOR-3</taxon>
    </lineage>
</organism>
<dbReference type="NCBIfam" id="TIGR04138">
    <property type="entry name" value="Plancto_Ver_chp"/>
    <property type="match status" value="1"/>
</dbReference>
<accession>A0A7C4CC14</accession>
<name>A0A7C4CC14_UNCW3</name>